<protein>
    <recommendedName>
        <fullName evidence="1">Predicted 3'-5' exonuclease PolB-like domain-containing protein</fullName>
    </recommendedName>
</protein>
<gene>
    <name evidence="2" type="ORF">THTE_4257</name>
</gene>
<dbReference type="Proteomes" id="UP000215086">
    <property type="component" value="Chromosome"/>
</dbReference>
<reference evidence="2 3" key="1">
    <citation type="journal article" name="Front. Microbiol.">
        <title>Sugar Metabolism of the First Thermophilic Planctomycete Thermogutta terrifontis: Comparative Genomic and Transcriptomic Approaches.</title>
        <authorList>
            <person name="Elcheninov A.G."/>
            <person name="Menzel P."/>
            <person name="Gudbergsdottir S.R."/>
            <person name="Slesarev A.I."/>
            <person name="Kadnikov V.V."/>
            <person name="Krogh A."/>
            <person name="Bonch-Osmolovskaya E.A."/>
            <person name="Peng X."/>
            <person name="Kublanov I.V."/>
        </authorList>
    </citation>
    <scope>NUCLEOTIDE SEQUENCE [LARGE SCALE GENOMIC DNA]</scope>
    <source>
        <strain evidence="2 3">R1</strain>
    </source>
</reference>
<name>A0A286RLM1_9BACT</name>
<organism evidence="2 3">
    <name type="scientific">Thermogutta terrifontis</name>
    <dbReference type="NCBI Taxonomy" id="1331910"/>
    <lineage>
        <taxon>Bacteria</taxon>
        <taxon>Pseudomonadati</taxon>
        <taxon>Planctomycetota</taxon>
        <taxon>Planctomycetia</taxon>
        <taxon>Pirellulales</taxon>
        <taxon>Thermoguttaceae</taxon>
        <taxon>Thermogutta</taxon>
    </lineage>
</organism>
<evidence type="ECO:0000259" key="1">
    <source>
        <dbReference type="Pfam" id="PF10108"/>
    </source>
</evidence>
<dbReference type="InterPro" id="IPR019288">
    <property type="entry name" value="3'-5'_exonuclease_PolB-like"/>
</dbReference>
<feature type="domain" description="Predicted 3'-5' exonuclease PolB-like" evidence="1">
    <location>
        <begin position="50"/>
        <end position="262"/>
    </location>
</feature>
<dbReference type="Pfam" id="PF10108">
    <property type="entry name" value="DNA_pol_B_exo2"/>
    <property type="match status" value="1"/>
</dbReference>
<evidence type="ECO:0000313" key="2">
    <source>
        <dbReference type="EMBL" id="ASV76858.1"/>
    </source>
</evidence>
<dbReference type="RefSeq" id="WP_095416546.1">
    <property type="nucleotide sequence ID" value="NZ_CP018477.1"/>
</dbReference>
<dbReference type="EMBL" id="CP018477">
    <property type="protein sequence ID" value="ASV76858.1"/>
    <property type="molecule type" value="Genomic_DNA"/>
</dbReference>
<dbReference type="AlphaFoldDB" id="A0A286RLM1"/>
<dbReference type="KEGG" id="ttf:THTE_4257"/>
<dbReference type="Gene3D" id="3.30.420.10">
    <property type="entry name" value="Ribonuclease H-like superfamily/Ribonuclease H"/>
    <property type="match status" value="1"/>
</dbReference>
<accession>A0A286RLM1</accession>
<dbReference type="OrthoDB" id="272484at2"/>
<dbReference type="InterPro" id="IPR036397">
    <property type="entry name" value="RNaseH_sf"/>
</dbReference>
<keyword evidence="3" id="KW-1185">Reference proteome</keyword>
<dbReference type="CDD" id="cd05782">
    <property type="entry name" value="DNA_polB_like1_exo"/>
    <property type="match status" value="1"/>
</dbReference>
<dbReference type="SUPFAM" id="SSF53098">
    <property type="entry name" value="Ribonuclease H-like"/>
    <property type="match status" value="1"/>
</dbReference>
<dbReference type="InterPro" id="IPR012337">
    <property type="entry name" value="RNaseH-like_sf"/>
</dbReference>
<evidence type="ECO:0000313" key="3">
    <source>
        <dbReference type="Proteomes" id="UP000215086"/>
    </source>
</evidence>
<dbReference type="GO" id="GO:0003676">
    <property type="term" value="F:nucleic acid binding"/>
    <property type="evidence" value="ECO:0007669"/>
    <property type="project" value="InterPro"/>
</dbReference>
<proteinExistence type="predicted"/>
<sequence length="282" mass="33116">MAHDIRYFVFDVESVADPDLVAKLRYPHEDIEPEEAVERYRHELIEKYDSDFIPYTYQVPVAIAIAKVTESFRLVDLVVLDEPQFRPHVMTDLFWRGWEAYKRPTLVTFNGRAFDIPLLELAAFRYGISIPGWFQINARAMDQPRNRYNTQYHLDLCELLTNFGSTRFSGGLNLAAHLLGKPGKMEIVGHMVQDLYREGRLLEINDYCRCDVLDTYFIFLRSRVLVGQLTLEEEHQLVEETKSWLAEKAKTDRAARMYLEHWGDWHNPWQESSDIKQAPQRA</sequence>